<dbReference type="InterPro" id="IPR036093">
    <property type="entry name" value="NAC_dom_sf"/>
</dbReference>
<reference evidence="7 8" key="1">
    <citation type="submission" date="2019-05" db="EMBL/GenBank/DDBJ databases">
        <title>Mikania micrantha, genome provides insights into the molecular mechanism of rapid growth.</title>
        <authorList>
            <person name="Liu B."/>
        </authorList>
    </citation>
    <scope>NUCLEOTIDE SEQUENCE [LARGE SCALE GENOMIC DNA]</scope>
    <source>
        <strain evidence="7">NLD-2019</strain>
        <tissue evidence="7">Leaf</tissue>
    </source>
</reference>
<name>A0A5N6MNZ2_9ASTR</name>
<dbReference type="SUPFAM" id="SSF101941">
    <property type="entry name" value="NAC domain"/>
    <property type="match status" value="1"/>
</dbReference>
<organism evidence="7 8">
    <name type="scientific">Mikania micrantha</name>
    <name type="common">bitter vine</name>
    <dbReference type="NCBI Taxonomy" id="192012"/>
    <lineage>
        <taxon>Eukaryota</taxon>
        <taxon>Viridiplantae</taxon>
        <taxon>Streptophyta</taxon>
        <taxon>Embryophyta</taxon>
        <taxon>Tracheophyta</taxon>
        <taxon>Spermatophyta</taxon>
        <taxon>Magnoliopsida</taxon>
        <taxon>eudicotyledons</taxon>
        <taxon>Gunneridae</taxon>
        <taxon>Pentapetalae</taxon>
        <taxon>asterids</taxon>
        <taxon>campanulids</taxon>
        <taxon>Asterales</taxon>
        <taxon>Asteraceae</taxon>
        <taxon>Asteroideae</taxon>
        <taxon>Heliantheae alliance</taxon>
        <taxon>Eupatorieae</taxon>
        <taxon>Mikania</taxon>
    </lineage>
</organism>
<evidence type="ECO:0000256" key="2">
    <source>
        <dbReference type="ARBA" id="ARBA00023125"/>
    </source>
</evidence>
<dbReference type="PROSITE" id="PS51005">
    <property type="entry name" value="NAC"/>
    <property type="match status" value="1"/>
</dbReference>
<sequence>MKPLNFMQNGILRLPPGFRFHPTDEELVVHYLKRKVQAIPLPFPIPEADVCRSDPWSLPGDSQQERYFFSTVEIKYPNGKRSNRTAESGYWKPTGLDKKVIDSRNKQIGTKKTLVFYRSKPPKGSKTNWIMHEYKITNPSNQGMENWVICRVFLKKRGRIDAVKDEEMVQVQNRGPIFYEFIGGPRKFDLNLDGGGDSSSSGSSGITVADDDGENSN</sequence>
<evidence type="ECO:0000256" key="4">
    <source>
        <dbReference type="ARBA" id="ARBA00023242"/>
    </source>
</evidence>
<evidence type="ECO:0000256" key="5">
    <source>
        <dbReference type="SAM" id="MobiDB-lite"/>
    </source>
</evidence>
<accession>A0A5N6MNZ2</accession>
<feature type="domain" description="NAC" evidence="6">
    <location>
        <begin position="14"/>
        <end position="155"/>
    </location>
</feature>
<keyword evidence="4" id="KW-0539">Nucleus</keyword>
<evidence type="ECO:0000313" key="7">
    <source>
        <dbReference type="EMBL" id="KAD3641883.1"/>
    </source>
</evidence>
<dbReference type="Proteomes" id="UP000326396">
    <property type="component" value="Linkage Group LG5"/>
</dbReference>
<keyword evidence="1" id="KW-0805">Transcription regulation</keyword>
<dbReference type="InterPro" id="IPR003441">
    <property type="entry name" value="NAC-dom"/>
</dbReference>
<dbReference type="EMBL" id="SZYD01000015">
    <property type="protein sequence ID" value="KAD3641883.1"/>
    <property type="molecule type" value="Genomic_DNA"/>
</dbReference>
<dbReference type="Pfam" id="PF02365">
    <property type="entry name" value="NAM"/>
    <property type="match status" value="1"/>
</dbReference>
<evidence type="ECO:0000259" key="6">
    <source>
        <dbReference type="PROSITE" id="PS51005"/>
    </source>
</evidence>
<keyword evidence="8" id="KW-1185">Reference proteome</keyword>
<gene>
    <name evidence="7" type="ORF">E3N88_31107</name>
</gene>
<comment type="caution">
    <text evidence="7">The sequence shown here is derived from an EMBL/GenBank/DDBJ whole genome shotgun (WGS) entry which is preliminary data.</text>
</comment>
<dbReference type="PANTHER" id="PTHR31744">
    <property type="entry name" value="PROTEIN CUP-SHAPED COTYLEDON 2-RELATED"/>
    <property type="match status" value="1"/>
</dbReference>
<dbReference type="PANTHER" id="PTHR31744:SF93">
    <property type="entry name" value="NAC DOMAIN-CONTAINING PROTEIN"/>
    <property type="match status" value="1"/>
</dbReference>
<evidence type="ECO:0000313" key="8">
    <source>
        <dbReference type="Proteomes" id="UP000326396"/>
    </source>
</evidence>
<dbReference type="GO" id="GO:0006355">
    <property type="term" value="P:regulation of DNA-templated transcription"/>
    <property type="evidence" value="ECO:0007669"/>
    <property type="project" value="InterPro"/>
</dbReference>
<dbReference type="GO" id="GO:0003677">
    <property type="term" value="F:DNA binding"/>
    <property type="evidence" value="ECO:0007669"/>
    <property type="project" value="UniProtKB-KW"/>
</dbReference>
<dbReference type="Gene3D" id="2.170.150.80">
    <property type="entry name" value="NAC domain"/>
    <property type="match status" value="1"/>
</dbReference>
<feature type="region of interest" description="Disordered" evidence="5">
    <location>
        <begin position="192"/>
        <end position="217"/>
    </location>
</feature>
<evidence type="ECO:0000256" key="1">
    <source>
        <dbReference type="ARBA" id="ARBA00023015"/>
    </source>
</evidence>
<dbReference type="OrthoDB" id="1871428at2759"/>
<dbReference type="AlphaFoldDB" id="A0A5N6MNZ2"/>
<proteinExistence type="predicted"/>
<evidence type="ECO:0000256" key="3">
    <source>
        <dbReference type="ARBA" id="ARBA00023163"/>
    </source>
</evidence>
<keyword evidence="3" id="KW-0804">Transcription</keyword>
<protein>
    <recommendedName>
        <fullName evidence="6">NAC domain-containing protein</fullName>
    </recommendedName>
</protein>
<keyword evidence="2" id="KW-0238">DNA-binding</keyword>